<proteinExistence type="predicted"/>
<reference evidence="1 2" key="1">
    <citation type="submission" date="2020-01" db="EMBL/GenBank/DDBJ databases">
        <title>Genome sequencing of strain KACC 21265.</title>
        <authorList>
            <person name="Heo J."/>
            <person name="Kim S.-J."/>
            <person name="Kim J.-S."/>
            <person name="Hong S.-B."/>
            <person name="Kwon S.-W."/>
        </authorList>
    </citation>
    <scope>NUCLEOTIDE SEQUENCE [LARGE SCALE GENOMIC DNA]</scope>
    <source>
        <strain evidence="1 2">KACC 21265</strain>
    </source>
</reference>
<dbReference type="SUPFAM" id="SSF52266">
    <property type="entry name" value="SGNH hydrolase"/>
    <property type="match status" value="1"/>
</dbReference>
<gene>
    <name evidence="1" type="ORF">GT347_21495</name>
</gene>
<dbReference type="KEGG" id="xyk:GT347_21495"/>
<name>A0A857JEN0_9BURK</name>
<dbReference type="AlphaFoldDB" id="A0A857JEN0"/>
<dbReference type="GO" id="GO:0016788">
    <property type="term" value="F:hydrolase activity, acting on ester bonds"/>
    <property type="evidence" value="ECO:0007669"/>
    <property type="project" value="UniProtKB-ARBA"/>
</dbReference>
<accession>A0A857JEN0</accession>
<evidence type="ECO:0000313" key="1">
    <source>
        <dbReference type="EMBL" id="QHJ01664.1"/>
    </source>
</evidence>
<organism evidence="1 2">
    <name type="scientific">Xylophilus rhododendri</name>
    <dbReference type="NCBI Taxonomy" id="2697032"/>
    <lineage>
        <taxon>Bacteria</taxon>
        <taxon>Pseudomonadati</taxon>
        <taxon>Pseudomonadota</taxon>
        <taxon>Betaproteobacteria</taxon>
        <taxon>Burkholderiales</taxon>
        <taxon>Xylophilus</taxon>
    </lineage>
</organism>
<keyword evidence="2" id="KW-1185">Reference proteome</keyword>
<dbReference type="Gene3D" id="3.40.50.1110">
    <property type="entry name" value="SGNH hydrolase"/>
    <property type="match status" value="1"/>
</dbReference>
<evidence type="ECO:0008006" key="3">
    <source>
        <dbReference type="Google" id="ProtNLM"/>
    </source>
</evidence>
<sequence>MLRGALLAALTLLAGAGAIAQIRPMRLDIGSPAPASVLYIGSSFFYYNNGINNIVGNLARAGDPPARPASTMITISGAGFDWHDVDSYFRPDAVARYTIDRNNELHFNSRSPLFDVAIMMDCSQCALHPDLKANFHAYAKKDAEIVRKHGARPVFFMSWAYQDHPEMTQGLAEAYTQIGNDNDALVIPAGLAFARSLRDHPEIPLYVADKRHPTLAGGYLAAATTYATIWRRSPVGLKETAGLPADVALALQTAAWATVQDYFGARN</sequence>
<evidence type="ECO:0000313" key="2">
    <source>
        <dbReference type="Proteomes" id="UP000464787"/>
    </source>
</evidence>
<dbReference type="InterPro" id="IPR036514">
    <property type="entry name" value="SGNH_hydro_sf"/>
</dbReference>
<dbReference type="Proteomes" id="UP000464787">
    <property type="component" value="Chromosome"/>
</dbReference>
<protein>
    <recommendedName>
        <fullName evidence="3">SGNH/GDSL hydrolase family protein</fullName>
    </recommendedName>
</protein>
<dbReference type="EMBL" id="CP047650">
    <property type="protein sequence ID" value="QHJ01664.1"/>
    <property type="molecule type" value="Genomic_DNA"/>
</dbReference>